<evidence type="ECO:0000313" key="9">
    <source>
        <dbReference type="Proteomes" id="UP000002415"/>
    </source>
</evidence>
<feature type="region of interest" description="Disordered" evidence="6">
    <location>
        <begin position="337"/>
        <end position="358"/>
    </location>
</feature>
<dbReference type="PANTHER" id="PTHR37693">
    <property type="entry name" value="PHOSPHATIDYLGLYCEROL LYSYLTRANSFERASE"/>
    <property type="match status" value="1"/>
</dbReference>
<evidence type="ECO:0000256" key="5">
    <source>
        <dbReference type="ARBA" id="ARBA00023136"/>
    </source>
</evidence>
<evidence type="ECO:0000256" key="7">
    <source>
        <dbReference type="SAM" id="Phobius"/>
    </source>
</evidence>
<accession>A7HJG8</accession>
<dbReference type="Proteomes" id="UP000002415">
    <property type="component" value="Chromosome"/>
</dbReference>
<evidence type="ECO:0000256" key="6">
    <source>
        <dbReference type="SAM" id="MobiDB-lite"/>
    </source>
</evidence>
<dbReference type="PANTHER" id="PTHR37693:SF1">
    <property type="entry name" value="INTEGRAL MEMBRANE PROTEIN"/>
    <property type="match status" value="1"/>
</dbReference>
<evidence type="ECO:0000256" key="3">
    <source>
        <dbReference type="ARBA" id="ARBA00022692"/>
    </source>
</evidence>
<gene>
    <name evidence="8" type="ordered locus">Fnod_0184</name>
</gene>
<sequence>MNLRKIIINIIIAVVVSLSVINIVGIFFAKENPYKALISYPFKYVPVFLVILALDYLAHAIRTMIVVKSMGYKITFFQALENVFFNIYFSFVTPMSIGGQPFQIYHLTRLGLSTYDATNITISRMFVGIMIVFTVDIIFINKVIGILRGTVGLGVVLLGFFVTTAISILGFIAFTNKKFLFSIFRLIRKITRSEKLKNKEEAALKWIENMSDSTKTLFLKNYWALILDWLLGVIASVASPLLLKLSIEAVTTIRVPLSVIWGTLTMLNTVVYYVPTPGSSGSIEGFYQLVLSHMYDSKSSMVGILMFRIITYYLIVFLGTVLIWRVARHKDEMMNDSSTNLTDDSINTTGNQGGKKDE</sequence>
<dbReference type="OrthoDB" id="9810654at2"/>
<dbReference type="HOGENOM" id="CLU_039146_0_0_0"/>
<dbReference type="InterPro" id="IPR022791">
    <property type="entry name" value="L-PG_synthase/AglD"/>
</dbReference>
<feature type="transmembrane region" description="Helical" evidence="7">
    <location>
        <begin position="79"/>
        <end position="97"/>
    </location>
</feature>
<feature type="transmembrane region" description="Helical" evidence="7">
    <location>
        <begin position="222"/>
        <end position="243"/>
    </location>
</feature>
<name>A7HJG8_FERNB</name>
<reference evidence="8 9" key="2">
    <citation type="journal article" date="2009" name="Proc. Natl. Acad. Sci. U.S.A.">
        <title>On the chimeric nature, thermophilic origin, and phylogenetic placement of the Thermotogales.</title>
        <authorList>
            <person name="Zhaxybayeva O."/>
            <person name="Swithers K.S."/>
            <person name="Lapierre P."/>
            <person name="Fournier G.P."/>
            <person name="Bickhart D.M."/>
            <person name="DeBoy R.T."/>
            <person name="Nelson K.E."/>
            <person name="Nesbo C.L."/>
            <person name="Doolittle W.F."/>
            <person name="Gogarten J.P."/>
            <person name="Noll K.M."/>
        </authorList>
    </citation>
    <scope>NUCLEOTIDE SEQUENCE [LARGE SCALE GENOMIC DNA]</scope>
    <source>
        <strain evidence="9">ATCC 35602 / DSM 5306 / Rt17-B1</strain>
    </source>
</reference>
<organism evidence="8 9">
    <name type="scientific">Fervidobacterium nodosum (strain ATCC 35602 / DSM 5306 / Rt17-B1)</name>
    <dbReference type="NCBI Taxonomy" id="381764"/>
    <lineage>
        <taxon>Bacteria</taxon>
        <taxon>Thermotogati</taxon>
        <taxon>Thermotogota</taxon>
        <taxon>Thermotogae</taxon>
        <taxon>Thermotogales</taxon>
        <taxon>Fervidobacteriaceae</taxon>
        <taxon>Fervidobacterium</taxon>
    </lineage>
</organism>
<dbReference type="EMBL" id="CP000771">
    <property type="protein sequence ID" value="ABS60051.1"/>
    <property type="molecule type" value="Genomic_DNA"/>
</dbReference>
<evidence type="ECO:0000256" key="2">
    <source>
        <dbReference type="ARBA" id="ARBA00022475"/>
    </source>
</evidence>
<feature type="transmembrane region" description="Helical" evidence="7">
    <location>
        <begin position="7"/>
        <end position="29"/>
    </location>
</feature>
<keyword evidence="4 7" id="KW-1133">Transmembrane helix</keyword>
<feature type="transmembrane region" description="Helical" evidence="7">
    <location>
        <begin position="301"/>
        <end position="324"/>
    </location>
</feature>
<feature type="transmembrane region" description="Helical" evidence="7">
    <location>
        <begin position="255"/>
        <end position="274"/>
    </location>
</feature>
<feature type="transmembrane region" description="Helical" evidence="7">
    <location>
        <begin position="151"/>
        <end position="174"/>
    </location>
</feature>
<feature type="compositionally biased region" description="Polar residues" evidence="6">
    <location>
        <begin position="337"/>
        <end position="350"/>
    </location>
</feature>
<comment type="subcellular location">
    <subcellularLocation>
        <location evidence="1">Cell membrane</location>
        <topology evidence="1">Multi-pass membrane protein</topology>
    </subcellularLocation>
</comment>
<keyword evidence="3 7" id="KW-0812">Transmembrane</keyword>
<dbReference type="RefSeq" id="WP_011993374.1">
    <property type="nucleotide sequence ID" value="NC_009718.1"/>
</dbReference>
<protein>
    <recommendedName>
        <fullName evidence="10">Flippase-like domain-containing protein</fullName>
    </recommendedName>
</protein>
<dbReference type="KEGG" id="fno:Fnod_0184"/>
<keyword evidence="5 7" id="KW-0472">Membrane</keyword>
<feature type="transmembrane region" description="Helical" evidence="7">
    <location>
        <begin position="41"/>
        <end position="58"/>
    </location>
</feature>
<dbReference type="eggNOG" id="COG0392">
    <property type="taxonomic scope" value="Bacteria"/>
</dbReference>
<keyword evidence="2" id="KW-1003">Cell membrane</keyword>
<feature type="transmembrane region" description="Helical" evidence="7">
    <location>
        <begin position="117"/>
        <end position="139"/>
    </location>
</feature>
<dbReference type="Pfam" id="PF03706">
    <property type="entry name" value="LPG_synthase_TM"/>
    <property type="match status" value="1"/>
</dbReference>
<evidence type="ECO:0000256" key="1">
    <source>
        <dbReference type="ARBA" id="ARBA00004651"/>
    </source>
</evidence>
<dbReference type="GO" id="GO:0005886">
    <property type="term" value="C:plasma membrane"/>
    <property type="evidence" value="ECO:0007669"/>
    <property type="project" value="UniProtKB-SubCell"/>
</dbReference>
<evidence type="ECO:0008006" key="10">
    <source>
        <dbReference type="Google" id="ProtNLM"/>
    </source>
</evidence>
<keyword evidence="9" id="KW-1185">Reference proteome</keyword>
<dbReference type="AlphaFoldDB" id="A7HJG8"/>
<dbReference type="NCBIfam" id="TIGR00374">
    <property type="entry name" value="flippase-like domain"/>
    <property type="match status" value="1"/>
</dbReference>
<proteinExistence type="predicted"/>
<evidence type="ECO:0000313" key="8">
    <source>
        <dbReference type="EMBL" id="ABS60051.1"/>
    </source>
</evidence>
<evidence type="ECO:0000256" key="4">
    <source>
        <dbReference type="ARBA" id="ARBA00022989"/>
    </source>
</evidence>
<dbReference type="STRING" id="381764.Fnod_0184"/>
<reference evidence="8 9" key="1">
    <citation type="submission" date="2007-07" db="EMBL/GenBank/DDBJ databases">
        <title>Complete sequence of Fervidobacterium nodosum Rt17-B1.</title>
        <authorList>
            <consortium name="US DOE Joint Genome Institute"/>
            <person name="Copeland A."/>
            <person name="Lucas S."/>
            <person name="Lapidus A."/>
            <person name="Barry K."/>
            <person name="Glavina del Rio T."/>
            <person name="Dalin E."/>
            <person name="Tice H."/>
            <person name="Pitluck S."/>
            <person name="Saunders E."/>
            <person name="Brettin T."/>
            <person name="Bruce D."/>
            <person name="Detter J.C."/>
            <person name="Han C."/>
            <person name="Schmutz J."/>
            <person name="Larimer F."/>
            <person name="Land M."/>
            <person name="Hauser L."/>
            <person name="Kyrpides N."/>
            <person name="Mikhailova N."/>
            <person name="Nelson K."/>
            <person name="Gogarten J.P."/>
            <person name="Noll K."/>
            <person name="Richardson P."/>
        </authorList>
    </citation>
    <scope>NUCLEOTIDE SEQUENCE [LARGE SCALE GENOMIC DNA]</scope>
    <source>
        <strain evidence="9">ATCC 35602 / DSM 5306 / Rt17-B1</strain>
    </source>
</reference>